<evidence type="ECO:0000313" key="2">
    <source>
        <dbReference type="Proteomes" id="UP000471293"/>
    </source>
</evidence>
<proteinExistence type="predicted"/>
<dbReference type="AlphaFoldDB" id="A0A6N9U851"/>
<sequence>MQLADRLNDLAASGHEISFGSIGLPPAVVLAEVADVAAGPQAPLLAEAVTHVFDHGEQGWAEAAAHFPIGFARQPSLLHTTAALEQLFNSTAAIQVLAKPLNGALLAGLGSLVNSRPMVAAARLEEAVRLAVSDVVSPIKVWGAIEDLDDSDTPEDFAERLPRIVGLGLDRWSKDGQAITETLRSLLRRLAEGAAGDVDAFVELGYDRLRSALTSRTVADVSQALPSWSRSSKGSELRFRRWA</sequence>
<organism evidence="1 2">
    <name type="scientific">Streptomyces halstedii</name>
    <dbReference type="NCBI Taxonomy" id="1944"/>
    <lineage>
        <taxon>Bacteria</taxon>
        <taxon>Bacillati</taxon>
        <taxon>Actinomycetota</taxon>
        <taxon>Actinomycetes</taxon>
        <taxon>Kitasatosporales</taxon>
        <taxon>Streptomycetaceae</taxon>
        <taxon>Streptomyces</taxon>
    </lineage>
</organism>
<comment type="caution">
    <text evidence="1">The sequence shown here is derived from an EMBL/GenBank/DDBJ whole genome shotgun (WGS) entry which is preliminary data.</text>
</comment>
<gene>
    <name evidence="1" type="ORF">G3I29_25255</name>
</gene>
<reference evidence="1 2" key="1">
    <citation type="submission" date="2020-01" db="EMBL/GenBank/DDBJ databases">
        <title>Insect and environment-associated Actinomycetes.</title>
        <authorList>
            <person name="Currrie C."/>
            <person name="Chevrette M."/>
            <person name="Carlson C."/>
            <person name="Stubbendieck R."/>
            <person name="Wendt-Pienkowski E."/>
        </authorList>
    </citation>
    <scope>NUCLEOTIDE SEQUENCE [LARGE SCALE GENOMIC DNA]</scope>
    <source>
        <strain evidence="1 2">SID11342</strain>
    </source>
</reference>
<dbReference type="Proteomes" id="UP000471293">
    <property type="component" value="Unassembled WGS sequence"/>
</dbReference>
<accession>A0A6N9U851</accession>
<evidence type="ECO:0000313" key="1">
    <source>
        <dbReference type="EMBL" id="NEA18752.1"/>
    </source>
</evidence>
<name>A0A6N9U851_STRHA</name>
<dbReference type="EMBL" id="JAAGLQ010000540">
    <property type="protein sequence ID" value="NEA18752.1"/>
    <property type="molecule type" value="Genomic_DNA"/>
</dbReference>
<protein>
    <submittedName>
        <fullName evidence="1">Uncharacterized protein</fullName>
    </submittedName>
</protein>
<dbReference type="RefSeq" id="WP_164347844.1">
    <property type="nucleotide sequence ID" value="NZ_JAAGLQ010000540.1"/>
</dbReference>